<reference evidence="2" key="1">
    <citation type="journal article" date="2011" name="MBio">
        <title>Novel metabolic attributes of the genus Cyanothece, comprising a group of unicellular nitrogen-fixing Cyanobacteria.</title>
        <authorList>
            <person name="Bandyopadhyay A."/>
            <person name="Elvitigala T."/>
            <person name="Welsh E."/>
            <person name="Stockel J."/>
            <person name="Liberton M."/>
            <person name="Min H."/>
            <person name="Sherman L.A."/>
            <person name="Pakrasi H.B."/>
        </authorList>
    </citation>
    <scope>NUCLEOTIDE SEQUENCE [LARGE SCALE GENOMIC DNA]</scope>
    <source>
        <strain evidence="2">PCC 8801</strain>
    </source>
</reference>
<dbReference type="eggNOG" id="ENOG5032W2J">
    <property type="taxonomic scope" value="Bacteria"/>
</dbReference>
<dbReference type="HOGENOM" id="CLU_1709699_0_0_3"/>
<dbReference type="OrthoDB" id="572113at2"/>
<dbReference type="Proteomes" id="UP000008204">
    <property type="component" value="Chromosome"/>
</dbReference>
<accession>B7K155</accession>
<dbReference type="AlphaFoldDB" id="B7K155"/>
<organism evidence="1 2">
    <name type="scientific">Rippkaea orientalis (strain PCC 8801 / RF-1)</name>
    <name type="common">Cyanothece sp. (strain PCC 8801)</name>
    <dbReference type="NCBI Taxonomy" id="41431"/>
    <lineage>
        <taxon>Bacteria</taxon>
        <taxon>Bacillati</taxon>
        <taxon>Cyanobacteriota</taxon>
        <taxon>Cyanophyceae</taxon>
        <taxon>Oscillatoriophycideae</taxon>
        <taxon>Chroococcales</taxon>
        <taxon>Aphanothecaceae</taxon>
        <taxon>Rippkaea</taxon>
        <taxon>Rippkaea orientalis</taxon>
    </lineage>
</organism>
<dbReference type="EMBL" id="CP001287">
    <property type="protein sequence ID" value="ACK66250.1"/>
    <property type="molecule type" value="Genomic_DNA"/>
</dbReference>
<keyword evidence="2" id="KW-1185">Reference proteome</keyword>
<evidence type="ECO:0000313" key="2">
    <source>
        <dbReference type="Proteomes" id="UP000008204"/>
    </source>
</evidence>
<dbReference type="KEGG" id="cyp:PCC8801_2223"/>
<evidence type="ECO:0000313" key="1">
    <source>
        <dbReference type="EMBL" id="ACK66250.1"/>
    </source>
</evidence>
<dbReference type="RefSeq" id="WP_012595518.1">
    <property type="nucleotide sequence ID" value="NC_011726.1"/>
</dbReference>
<name>B7K155_RIPO1</name>
<gene>
    <name evidence="1" type="ordered locus">PCC8801_2223</name>
</gene>
<dbReference type="STRING" id="41431.PCC8801_2223"/>
<proteinExistence type="predicted"/>
<sequence>MASLTRTMGSSDTANYIENINQNNSRYFSQSVTLGKQSAYNELIQLWDECKIQNWDGYDAFPIQEKTFKNAWDVIDALPLGYPLPSFGAEPDGHITLEWYYHPRWILSVSVSPEGYLYYAALFGDNSLKGTDTFLGSISETILNLIKRVNLKKI</sequence>
<protein>
    <submittedName>
        <fullName evidence="1">Uncharacterized protein</fullName>
    </submittedName>
</protein>